<dbReference type="RefSeq" id="YP_010086186.1">
    <property type="nucleotide sequence ID" value="NC_055393.1"/>
</dbReference>
<reference evidence="1 2" key="1">
    <citation type="journal article" date="2019" name="BMC Genomics">
        <title>An insight into the sialotranscriptome and virome of Amazonian anophelines.</title>
        <authorList>
            <person name="Scarpassa V.M."/>
            <person name="Debat H.J."/>
            <person name="Alencar R.B."/>
            <person name="Saraiva J.F."/>
            <person name="Calvo E."/>
            <person name="Arca B."/>
            <person name="Ribeiro J.M."/>
        </authorList>
    </citation>
    <scope>NUCLEOTIDE SEQUENCE [LARGE SCALE GENOMIC DNA]</scope>
    <source>
        <strain evidence="1">AMA</strain>
    </source>
</reference>
<accession>A0A481XU50</accession>
<proteinExistence type="predicted"/>
<dbReference type="GeneID" id="65246973"/>
<organism evidence="1 2">
    <name type="scientific">Anopheles triannulatus orthophasmavirus</name>
    <dbReference type="NCBI Taxonomy" id="2546222"/>
    <lineage>
        <taxon>Viruses</taxon>
        <taxon>Riboviria</taxon>
        <taxon>Orthornavirae</taxon>
        <taxon>Negarnaviricota</taxon>
        <taxon>Polyploviricotina</taxon>
        <taxon>Bunyaviricetes</taxon>
        <taxon>Elliovirales</taxon>
        <taxon>Phasmaviridae</taxon>
        <taxon>Orthophasmavirus</taxon>
        <taxon>Orthophasmavirus anophelae</taxon>
    </lineage>
</organism>
<dbReference type="Proteomes" id="UP000501119">
    <property type="component" value="Genome"/>
</dbReference>
<protein>
    <submittedName>
        <fullName evidence="1">Putative NSs protein</fullName>
    </submittedName>
</protein>
<sequence>MYQNLKLSLFSHSGKLYYDITSIEEAISPFSYTECICRELYAPHTVITPNSDYRVYVLSPLKVSYIESGHITNIESIKEIGTRVALAYNSNRSRVFHTILGCVRDHVVTGKERYECPGFSFSN</sequence>
<evidence type="ECO:0000313" key="1">
    <source>
        <dbReference type="EMBL" id="QBK47219.1"/>
    </source>
</evidence>
<name>A0A481XU50_9VIRU</name>
<keyword evidence="2" id="KW-1185">Reference proteome</keyword>
<evidence type="ECO:0000313" key="2">
    <source>
        <dbReference type="Proteomes" id="UP000501119"/>
    </source>
</evidence>
<dbReference type="EMBL" id="MH822968">
    <property type="protein sequence ID" value="QBK47219.1"/>
    <property type="molecule type" value="Viral_cRNA"/>
</dbReference>
<dbReference type="KEGG" id="vg:65246973"/>